<sequence>MCACSFSSAALKSAASATTAPCSATLAGYATNLPVPPAAGGGIDTSTTFSFPFRAAAAAAAPPPTAFSSSAAAVTTSGGALISPAHTRPGHRHRQPRSPSPPRRPRREHA</sequence>
<name>A0A0A9ENN3_ARUDO</name>
<evidence type="ECO:0000256" key="1">
    <source>
        <dbReference type="SAM" id="MobiDB-lite"/>
    </source>
</evidence>
<organism evidence="2">
    <name type="scientific">Arundo donax</name>
    <name type="common">Giant reed</name>
    <name type="synonym">Donax arundinaceus</name>
    <dbReference type="NCBI Taxonomy" id="35708"/>
    <lineage>
        <taxon>Eukaryota</taxon>
        <taxon>Viridiplantae</taxon>
        <taxon>Streptophyta</taxon>
        <taxon>Embryophyta</taxon>
        <taxon>Tracheophyta</taxon>
        <taxon>Spermatophyta</taxon>
        <taxon>Magnoliopsida</taxon>
        <taxon>Liliopsida</taxon>
        <taxon>Poales</taxon>
        <taxon>Poaceae</taxon>
        <taxon>PACMAD clade</taxon>
        <taxon>Arundinoideae</taxon>
        <taxon>Arundineae</taxon>
        <taxon>Arundo</taxon>
    </lineage>
</organism>
<accession>A0A0A9ENN3</accession>
<protein>
    <submittedName>
        <fullName evidence="2">Uncharacterized protein</fullName>
    </submittedName>
</protein>
<proteinExistence type="predicted"/>
<feature type="region of interest" description="Disordered" evidence="1">
    <location>
        <begin position="78"/>
        <end position="110"/>
    </location>
</feature>
<evidence type="ECO:0000313" key="2">
    <source>
        <dbReference type="EMBL" id="JAE01717.1"/>
    </source>
</evidence>
<dbReference type="AlphaFoldDB" id="A0A0A9ENN3"/>
<dbReference type="EMBL" id="GBRH01196179">
    <property type="protein sequence ID" value="JAE01717.1"/>
    <property type="molecule type" value="Transcribed_RNA"/>
</dbReference>
<reference evidence="2" key="2">
    <citation type="journal article" date="2015" name="Data Brief">
        <title>Shoot transcriptome of the giant reed, Arundo donax.</title>
        <authorList>
            <person name="Barrero R.A."/>
            <person name="Guerrero F.D."/>
            <person name="Moolhuijzen P."/>
            <person name="Goolsby J.A."/>
            <person name="Tidwell J."/>
            <person name="Bellgard S.E."/>
            <person name="Bellgard M.I."/>
        </authorList>
    </citation>
    <scope>NUCLEOTIDE SEQUENCE</scope>
    <source>
        <tissue evidence="2">Shoot tissue taken approximately 20 cm above the soil surface</tissue>
    </source>
</reference>
<reference evidence="2" key="1">
    <citation type="submission" date="2014-09" db="EMBL/GenBank/DDBJ databases">
        <authorList>
            <person name="Magalhaes I.L.F."/>
            <person name="Oliveira U."/>
            <person name="Santos F.R."/>
            <person name="Vidigal T.H.D.A."/>
            <person name="Brescovit A.D."/>
            <person name="Santos A.J."/>
        </authorList>
    </citation>
    <scope>NUCLEOTIDE SEQUENCE</scope>
    <source>
        <tissue evidence="2">Shoot tissue taken approximately 20 cm above the soil surface</tissue>
    </source>
</reference>